<evidence type="ECO:0000256" key="8">
    <source>
        <dbReference type="ARBA" id="ARBA00023034"/>
    </source>
</evidence>
<keyword evidence="7 11" id="KW-1133">Transmembrane helix</keyword>
<evidence type="ECO:0000256" key="1">
    <source>
        <dbReference type="ARBA" id="ARBA00004323"/>
    </source>
</evidence>
<keyword evidence="6" id="KW-0735">Signal-anchor</keyword>
<sequence>MLVNKRFGKVLKLIFVFIAIGAVYFVVESVRSKNDYTSLSVSQYRDYLKSHIDTGNGDNTNLNKEDRVVDEKLQKFYSSVFQNIIDHSPSGKCRRVYKDACKLTQDVGNRPDDYENWFKLSYNELINCLELDLGEVQTLSSSHASFIDELNKLVLPRDSYKGDGIVMVGGGKFSLMAFLVIKTLRNLGTTLPVEVFIPPNDEGETEFCNKLLPKFNSKCVYISDILPQQMIEKFEFKGYQFKSIAIIASSFENLLLLDADNFPIKPLDNIFEAEPYKTTGLVMWPDFWRRTTQPLYYKIAGRTVDFKTRVRNSIDDLTPPHIYTKNLMNLKDVPFHDLLGTIPDVSTESGQLLINKSKHLGTVLLALYYNVNGPTWYYPIFSQKAAGEGDKETFIAAANFYDLPFYQVKTNVGVDGYHLANGKGYRGVAMLQHDFIQDYSKYMDASKRISQKYAKVGLNYDPKYTVENFYKEYFEDEEINKEVDIMFIHSNLPKFDPYTLWQDEDLIVDGKHIRSFTNLKRLKNYDIELENFKIFNDILCQDDKKPLFKYLEDKMNANDFRHMCQYIGNRLDFLNESHNEAIGNSK</sequence>
<reference evidence="12 13" key="1">
    <citation type="submission" date="2020-11" db="EMBL/GenBank/DDBJ databases">
        <title>Kefir isolates.</title>
        <authorList>
            <person name="Marcisauskas S."/>
            <person name="Kim Y."/>
            <person name="Blasche S."/>
        </authorList>
    </citation>
    <scope>NUCLEOTIDE SEQUENCE [LARGE SCALE GENOMIC DNA]</scope>
    <source>
        <strain evidence="12 13">OG2</strain>
    </source>
</reference>
<evidence type="ECO:0000313" key="12">
    <source>
        <dbReference type="EMBL" id="KAG0660605.1"/>
    </source>
</evidence>
<proteinExistence type="inferred from homology"/>
<keyword evidence="8" id="KW-0333">Golgi apparatus</keyword>
<keyword evidence="5 11" id="KW-0812">Transmembrane</keyword>
<dbReference type="GO" id="GO:0046354">
    <property type="term" value="P:mannan biosynthetic process"/>
    <property type="evidence" value="ECO:0007669"/>
    <property type="project" value="TreeGrafter"/>
</dbReference>
<comment type="caution">
    <text evidence="12">The sequence shown here is derived from an EMBL/GenBank/DDBJ whole genome shotgun (WGS) entry which is preliminary data.</text>
</comment>
<dbReference type="Proteomes" id="UP000750334">
    <property type="component" value="Unassembled WGS sequence"/>
</dbReference>
<organism evidence="12 13">
    <name type="scientific">Maudiozyma exigua</name>
    <name type="common">Yeast</name>
    <name type="synonym">Kazachstania exigua</name>
    <dbReference type="NCBI Taxonomy" id="34358"/>
    <lineage>
        <taxon>Eukaryota</taxon>
        <taxon>Fungi</taxon>
        <taxon>Dikarya</taxon>
        <taxon>Ascomycota</taxon>
        <taxon>Saccharomycotina</taxon>
        <taxon>Saccharomycetes</taxon>
        <taxon>Saccharomycetales</taxon>
        <taxon>Saccharomycetaceae</taxon>
        <taxon>Maudiozyma</taxon>
    </lineage>
</organism>
<evidence type="ECO:0000256" key="4">
    <source>
        <dbReference type="ARBA" id="ARBA00022679"/>
    </source>
</evidence>
<keyword evidence="13" id="KW-1185">Reference proteome</keyword>
<dbReference type="InterPro" id="IPR022751">
    <property type="entry name" value="Alpha_mannosyltransferase"/>
</dbReference>
<dbReference type="SUPFAM" id="SSF53448">
    <property type="entry name" value="Nucleotide-diphospho-sugar transferases"/>
    <property type="match status" value="1"/>
</dbReference>
<evidence type="ECO:0008006" key="14">
    <source>
        <dbReference type="Google" id="ProtNLM"/>
    </source>
</evidence>
<dbReference type="FunFam" id="3.90.550.10:FF:000177">
    <property type="entry name" value="MNN5p Alpha-1,2-mannosyltransferase"/>
    <property type="match status" value="1"/>
</dbReference>
<dbReference type="OrthoDB" id="430354at2759"/>
<comment type="subcellular location">
    <subcellularLocation>
        <location evidence="1">Golgi apparatus membrane</location>
        <topology evidence="1">Single-pass type II membrane protein</topology>
    </subcellularLocation>
</comment>
<keyword evidence="4" id="KW-0808">Transferase</keyword>
<evidence type="ECO:0000256" key="9">
    <source>
        <dbReference type="ARBA" id="ARBA00023136"/>
    </source>
</evidence>
<dbReference type="Pfam" id="PF11051">
    <property type="entry name" value="Mannosyl_trans3"/>
    <property type="match status" value="1"/>
</dbReference>
<dbReference type="PANTHER" id="PTHR31646:SF1">
    <property type="entry name" value="ALPHA-1,2-MANNOSYLTRANSFERASE MNN2"/>
    <property type="match status" value="1"/>
</dbReference>
<evidence type="ECO:0000256" key="2">
    <source>
        <dbReference type="ARBA" id="ARBA00004922"/>
    </source>
</evidence>
<keyword evidence="10" id="KW-0325">Glycoprotein</keyword>
<evidence type="ECO:0000256" key="10">
    <source>
        <dbReference type="ARBA" id="ARBA00023180"/>
    </source>
</evidence>
<evidence type="ECO:0000256" key="5">
    <source>
        <dbReference type="ARBA" id="ARBA00022692"/>
    </source>
</evidence>
<protein>
    <recommendedName>
        <fullName evidence="14">Alpha-1,2-mannosyltransferase MNN2</fullName>
    </recommendedName>
</protein>
<gene>
    <name evidence="12" type="ORF">C6P45_001558</name>
</gene>
<dbReference type="PANTHER" id="PTHR31646">
    <property type="entry name" value="ALPHA-1,2-MANNOSYLTRANSFERASE MNN2"/>
    <property type="match status" value="1"/>
</dbReference>
<dbReference type="InterPro" id="IPR029044">
    <property type="entry name" value="Nucleotide-diphossugar_trans"/>
</dbReference>
<evidence type="ECO:0000256" key="6">
    <source>
        <dbReference type="ARBA" id="ARBA00022968"/>
    </source>
</evidence>
<keyword evidence="9 11" id="KW-0472">Membrane</keyword>
<feature type="transmembrane region" description="Helical" evidence="11">
    <location>
        <begin position="7"/>
        <end position="27"/>
    </location>
</feature>
<dbReference type="GO" id="GO:0000026">
    <property type="term" value="F:alpha-1,2-mannosyltransferase activity"/>
    <property type="evidence" value="ECO:0007669"/>
    <property type="project" value="UniProtKB-ARBA"/>
</dbReference>
<comment type="similarity">
    <text evidence="3">Belongs to the MNN1/MNT family.</text>
</comment>
<evidence type="ECO:0000256" key="11">
    <source>
        <dbReference type="SAM" id="Phobius"/>
    </source>
</evidence>
<comment type="pathway">
    <text evidence="2">Protein modification; protein glycosylation.</text>
</comment>
<evidence type="ECO:0000313" key="13">
    <source>
        <dbReference type="Proteomes" id="UP000750334"/>
    </source>
</evidence>
<dbReference type="EMBL" id="PUHR01000173">
    <property type="protein sequence ID" value="KAG0660605.1"/>
    <property type="molecule type" value="Genomic_DNA"/>
</dbReference>
<name>A0A9P7B653_MAUEX</name>
<accession>A0A9P7B653</accession>
<evidence type="ECO:0000256" key="3">
    <source>
        <dbReference type="ARBA" id="ARBA00009105"/>
    </source>
</evidence>
<dbReference type="AlphaFoldDB" id="A0A9P7B653"/>
<evidence type="ECO:0000256" key="7">
    <source>
        <dbReference type="ARBA" id="ARBA00022989"/>
    </source>
</evidence>
<dbReference type="GO" id="GO:0000139">
    <property type="term" value="C:Golgi membrane"/>
    <property type="evidence" value="ECO:0007669"/>
    <property type="project" value="UniProtKB-SubCell"/>
</dbReference>